<dbReference type="AlphaFoldDB" id="A0AAD6SMG7"/>
<gene>
    <name evidence="1" type="ORF">C8F04DRAFT_1236723</name>
</gene>
<comment type="caution">
    <text evidence="1">The sequence shown here is derived from an EMBL/GenBank/DDBJ whole genome shotgun (WGS) entry which is preliminary data.</text>
</comment>
<organism evidence="1 2">
    <name type="scientific">Mycena alexandri</name>
    <dbReference type="NCBI Taxonomy" id="1745969"/>
    <lineage>
        <taxon>Eukaryota</taxon>
        <taxon>Fungi</taxon>
        <taxon>Dikarya</taxon>
        <taxon>Basidiomycota</taxon>
        <taxon>Agaricomycotina</taxon>
        <taxon>Agaricomycetes</taxon>
        <taxon>Agaricomycetidae</taxon>
        <taxon>Agaricales</taxon>
        <taxon>Marasmiineae</taxon>
        <taxon>Mycenaceae</taxon>
        <taxon>Mycena</taxon>
    </lineage>
</organism>
<proteinExistence type="predicted"/>
<sequence length="240" mass="25959">MTVPKNRHFAIKATSKMPAAPQEGKNWAPTQEIRYFGDTWSEIEVKESDFGEKIRPSLGVVTGGLVQAVGSASKDHNLDTKPCTGSAGQLAPSVVVAAPPAPSCVNFSVHRAILTAPAGSNVAVQVQAGTWRVPYLRSSVEWYKFWFHRSDSLAGIELWHYETTQERKQCTRSNVQPAVAPSVVRPLHCGAGHGNGERPVAPGDTLLVRFAEQIHPHNQYGTWKAKGVSSGVTVPGTSKR</sequence>
<keyword evidence="2" id="KW-1185">Reference proteome</keyword>
<dbReference type="EMBL" id="JARJCM010000094">
    <property type="protein sequence ID" value="KAJ7030165.1"/>
    <property type="molecule type" value="Genomic_DNA"/>
</dbReference>
<protein>
    <submittedName>
        <fullName evidence="1">Uncharacterized protein</fullName>
    </submittedName>
</protein>
<evidence type="ECO:0000313" key="2">
    <source>
        <dbReference type="Proteomes" id="UP001218188"/>
    </source>
</evidence>
<accession>A0AAD6SMG7</accession>
<evidence type="ECO:0000313" key="1">
    <source>
        <dbReference type="EMBL" id="KAJ7030165.1"/>
    </source>
</evidence>
<name>A0AAD6SMG7_9AGAR</name>
<dbReference type="Proteomes" id="UP001218188">
    <property type="component" value="Unassembled WGS sequence"/>
</dbReference>
<reference evidence="1" key="1">
    <citation type="submission" date="2023-03" db="EMBL/GenBank/DDBJ databases">
        <title>Massive genome expansion in bonnet fungi (Mycena s.s.) driven by repeated elements and novel gene families across ecological guilds.</title>
        <authorList>
            <consortium name="Lawrence Berkeley National Laboratory"/>
            <person name="Harder C.B."/>
            <person name="Miyauchi S."/>
            <person name="Viragh M."/>
            <person name="Kuo A."/>
            <person name="Thoen E."/>
            <person name="Andreopoulos B."/>
            <person name="Lu D."/>
            <person name="Skrede I."/>
            <person name="Drula E."/>
            <person name="Henrissat B."/>
            <person name="Morin E."/>
            <person name="Kohler A."/>
            <person name="Barry K."/>
            <person name="LaButti K."/>
            <person name="Morin E."/>
            <person name="Salamov A."/>
            <person name="Lipzen A."/>
            <person name="Mereny Z."/>
            <person name="Hegedus B."/>
            <person name="Baldrian P."/>
            <person name="Stursova M."/>
            <person name="Weitz H."/>
            <person name="Taylor A."/>
            <person name="Grigoriev I.V."/>
            <person name="Nagy L.G."/>
            <person name="Martin F."/>
            <person name="Kauserud H."/>
        </authorList>
    </citation>
    <scope>NUCLEOTIDE SEQUENCE</scope>
    <source>
        <strain evidence="1">CBHHK200</strain>
    </source>
</reference>